<dbReference type="Proteomes" id="UP000078228">
    <property type="component" value="Unassembled WGS sequence"/>
</dbReference>
<dbReference type="Pfam" id="PF08007">
    <property type="entry name" value="JmjC_2"/>
    <property type="match status" value="1"/>
</dbReference>
<gene>
    <name evidence="7" type="ORF">AO384_1758</name>
</gene>
<evidence type="ECO:0000256" key="4">
    <source>
        <dbReference type="ARBA" id="ARBA00023002"/>
    </source>
</evidence>
<dbReference type="InterPro" id="IPR003347">
    <property type="entry name" value="JmjC_dom"/>
</dbReference>
<feature type="domain" description="JmjC" evidence="6">
    <location>
        <begin position="134"/>
        <end position="263"/>
    </location>
</feature>
<sequence>MVLNQKIVKLKDCIKHKVCQILSHFLINFETIMTDTIRFCLPKGMSHKTFLAEYWQKKPLLIKGGLPELIGMFEPEDILGLALEEGVSARLISQSDKNINQWSLKSAPLDEDDIHQAPKLWTILVQNLEQWSPELGELWSHFDFIPKWQQDDIMVSVAPKGGSVGAHYDEYDVFLAQGYGARRWQLGKMCTADTPFVPNQPIRLLDGMGEIIFDEVLQAGDVLYVPPRLSHHGIAMNDCLTFSFGFRRPNLVQIMDELADVATNHANLFHVLTLPQADQPDAYELSQDSIQALKDQLITLLNSKQGDALLTDAIGELVSQRQYELLAFEDELDADTLKTRLEDGECLVLNPACRFVHVRDVWYINGEKVDLSDDERAYLKHLIHGDAITAEDANLQNLPWLSQWLNDNWLILV</sequence>
<dbReference type="eggNOG" id="COG2850">
    <property type="taxonomic scope" value="Bacteria"/>
</dbReference>
<dbReference type="AlphaFoldDB" id="A0A198UDA7"/>
<dbReference type="InterPro" id="IPR046799">
    <property type="entry name" value="ROXA-like_wH"/>
</dbReference>
<keyword evidence="8" id="KW-1185">Reference proteome</keyword>
<dbReference type="PATRIC" id="fig|480.237.peg.341"/>
<accession>A0A198UDA7</accession>
<dbReference type="GO" id="GO:0046872">
    <property type="term" value="F:metal ion binding"/>
    <property type="evidence" value="ECO:0007669"/>
    <property type="project" value="UniProtKB-KW"/>
</dbReference>
<dbReference type="InterPro" id="IPR039994">
    <property type="entry name" value="NO66-like"/>
</dbReference>
<proteinExistence type="predicted"/>
<dbReference type="OrthoDB" id="9764016at2"/>
<evidence type="ECO:0000313" key="8">
    <source>
        <dbReference type="Proteomes" id="UP000078228"/>
    </source>
</evidence>
<comment type="caution">
    <text evidence="7">The sequence shown here is derived from an EMBL/GenBank/DDBJ whole genome shotgun (WGS) entry which is preliminary data.</text>
</comment>
<dbReference type="PANTHER" id="PTHR13096:SF8">
    <property type="entry name" value="RIBOSOMAL OXYGENASE 1"/>
    <property type="match status" value="1"/>
</dbReference>
<dbReference type="PANTHER" id="PTHR13096">
    <property type="entry name" value="MINA53 MYC INDUCED NUCLEAR ANTIGEN"/>
    <property type="match status" value="1"/>
</dbReference>
<dbReference type="SUPFAM" id="SSF51197">
    <property type="entry name" value="Clavaminate synthase-like"/>
    <property type="match status" value="1"/>
</dbReference>
<evidence type="ECO:0000256" key="1">
    <source>
        <dbReference type="ARBA" id="ARBA00001954"/>
    </source>
</evidence>
<keyword evidence="4" id="KW-0560">Oxidoreductase</keyword>
<evidence type="ECO:0000313" key="7">
    <source>
        <dbReference type="EMBL" id="OAU94401.1"/>
    </source>
</evidence>
<keyword evidence="5" id="KW-0408">Iron</keyword>
<evidence type="ECO:0000259" key="6">
    <source>
        <dbReference type="PROSITE" id="PS51184"/>
    </source>
</evidence>
<keyword evidence="2" id="KW-0479">Metal-binding</keyword>
<organism evidence="7 8">
    <name type="scientific">Moraxella catarrhalis</name>
    <name type="common">Branhamella catarrhalis</name>
    <dbReference type="NCBI Taxonomy" id="480"/>
    <lineage>
        <taxon>Bacteria</taxon>
        <taxon>Pseudomonadati</taxon>
        <taxon>Pseudomonadota</taxon>
        <taxon>Gammaproteobacteria</taxon>
        <taxon>Moraxellales</taxon>
        <taxon>Moraxellaceae</taxon>
        <taxon>Moraxella</taxon>
    </lineage>
</organism>
<dbReference type="PROSITE" id="PS51184">
    <property type="entry name" value="JMJC"/>
    <property type="match status" value="1"/>
</dbReference>
<dbReference type="Gene3D" id="3.40.366.30">
    <property type="entry name" value="50S ribosomal protein L16 arginine hydroxylase, Chain A, Domain 2"/>
    <property type="match status" value="1"/>
</dbReference>
<dbReference type="EMBL" id="LXHC01000028">
    <property type="protein sequence ID" value="OAU94401.1"/>
    <property type="molecule type" value="Genomic_DNA"/>
</dbReference>
<dbReference type="SMART" id="SM00558">
    <property type="entry name" value="JmjC"/>
    <property type="match status" value="1"/>
</dbReference>
<dbReference type="GO" id="GO:0016706">
    <property type="term" value="F:2-oxoglutarate-dependent dioxygenase activity"/>
    <property type="evidence" value="ECO:0007669"/>
    <property type="project" value="TreeGrafter"/>
</dbReference>
<keyword evidence="3" id="KW-0223">Dioxygenase</keyword>
<dbReference type="Pfam" id="PF20514">
    <property type="entry name" value="WHD_ROXA"/>
    <property type="match status" value="1"/>
</dbReference>
<comment type="cofactor">
    <cofactor evidence="1">
        <name>Fe(2+)</name>
        <dbReference type="ChEBI" id="CHEBI:29033"/>
    </cofactor>
</comment>
<protein>
    <submittedName>
        <fullName evidence="7">Putative cytoplasmic protein</fullName>
    </submittedName>
</protein>
<name>A0A198UDA7_MORCA</name>
<evidence type="ECO:0000256" key="3">
    <source>
        <dbReference type="ARBA" id="ARBA00022964"/>
    </source>
</evidence>
<evidence type="ECO:0000256" key="5">
    <source>
        <dbReference type="ARBA" id="ARBA00023004"/>
    </source>
</evidence>
<reference evidence="7 8" key="1">
    <citation type="journal article" date="2016" name="Genome Biol. Evol.">
        <title>Comparative Genomic Analyses of the Moraxella catarrhalis Serosensitive and Seroresistant Lineages Demonstrate Their Independent Evolution.</title>
        <authorList>
            <person name="Earl J.P."/>
            <person name="de Vries S.P."/>
            <person name="Ahmed A."/>
            <person name="Powell E."/>
            <person name="Schultz M.P."/>
            <person name="Hermans P.W."/>
            <person name="Hill D.J."/>
            <person name="Zhou Z."/>
            <person name="Constantinidou C.I."/>
            <person name="Hu F.Z."/>
            <person name="Bootsma H.J."/>
            <person name="Ehrlich G.D."/>
        </authorList>
    </citation>
    <scope>NUCLEOTIDE SEQUENCE [LARGE SCALE GENOMIC DNA]</scope>
    <source>
        <strain evidence="7 8">Z7542</strain>
    </source>
</reference>
<evidence type="ECO:0000256" key="2">
    <source>
        <dbReference type="ARBA" id="ARBA00022723"/>
    </source>
</evidence>
<dbReference type="Gene3D" id="2.60.120.650">
    <property type="entry name" value="Cupin"/>
    <property type="match status" value="1"/>
</dbReference>